<dbReference type="EMBL" id="FUKR01000056">
    <property type="protein sequence ID" value="SJN36812.1"/>
    <property type="molecule type" value="Genomic_DNA"/>
</dbReference>
<gene>
    <name evidence="5" type="ORF">FM119_10130</name>
</gene>
<dbReference type="InterPro" id="IPR036390">
    <property type="entry name" value="WH_DNA-bd_sf"/>
</dbReference>
<evidence type="ECO:0000256" key="3">
    <source>
        <dbReference type="ARBA" id="ARBA00023163"/>
    </source>
</evidence>
<dbReference type="Pfam" id="PF07702">
    <property type="entry name" value="UTRA"/>
    <property type="match status" value="1"/>
</dbReference>
<dbReference type="AlphaFoldDB" id="A0A1R4JXV7"/>
<dbReference type="GO" id="GO:0045892">
    <property type="term" value="P:negative regulation of DNA-templated transcription"/>
    <property type="evidence" value="ECO:0007669"/>
    <property type="project" value="TreeGrafter"/>
</dbReference>
<keyword evidence="3" id="KW-0804">Transcription</keyword>
<evidence type="ECO:0000313" key="6">
    <source>
        <dbReference type="Proteomes" id="UP000196778"/>
    </source>
</evidence>
<name>A0A1R4JXV7_9MICO</name>
<keyword evidence="2" id="KW-0238">DNA-binding</keyword>
<dbReference type="SUPFAM" id="SSF46785">
    <property type="entry name" value="Winged helix' DNA-binding domain"/>
    <property type="match status" value="1"/>
</dbReference>
<dbReference type="Pfam" id="PF00392">
    <property type="entry name" value="GntR"/>
    <property type="match status" value="1"/>
</dbReference>
<accession>A0A1R4JXV7</accession>
<evidence type="ECO:0000256" key="1">
    <source>
        <dbReference type="ARBA" id="ARBA00023015"/>
    </source>
</evidence>
<dbReference type="InterPro" id="IPR028978">
    <property type="entry name" value="Chorismate_lyase_/UTRA_dom_sf"/>
</dbReference>
<evidence type="ECO:0000256" key="2">
    <source>
        <dbReference type="ARBA" id="ARBA00023125"/>
    </source>
</evidence>
<dbReference type="SMART" id="SM00866">
    <property type="entry name" value="UTRA"/>
    <property type="match status" value="1"/>
</dbReference>
<dbReference type="GO" id="GO:0003677">
    <property type="term" value="F:DNA binding"/>
    <property type="evidence" value="ECO:0007669"/>
    <property type="project" value="UniProtKB-KW"/>
</dbReference>
<dbReference type="RefSeq" id="WP_087137734.1">
    <property type="nucleotide sequence ID" value="NZ_FUKR01000056.1"/>
</dbReference>
<feature type="domain" description="HTH gntR-type" evidence="4">
    <location>
        <begin position="11"/>
        <end position="81"/>
    </location>
</feature>
<dbReference type="Proteomes" id="UP000196778">
    <property type="component" value="Unassembled WGS sequence"/>
</dbReference>
<dbReference type="PROSITE" id="PS50949">
    <property type="entry name" value="HTH_GNTR"/>
    <property type="match status" value="1"/>
</dbReference>
<dbReference type="InterPro" id="IPR011663">
    <property type="entry name" value="UTRA"/>
</dbReference>
<keyword evidence="1" id="KW-0805">Transcription regulation</keyword>
<dbReference type="SUPFAM" id="SSF64288">
    <property type="entry name" value="Chorismate lyase-like"/>
    <property type="match status" value="1"/>
</dbReference>
<protein>
    <submittedName>
        <fullName evidence="5">Predicted transcriptional regulator of N-Acetylglucosamine utilization, GntR family</fullName>
    </submittedName>
</protein>
<evidence type="ECO:0000259" key="4">
    <source>
        <dbReference type="PROSITE" id="PS50949"/>
    </source>
</evidence>
<reference evidence="6" key="1">
    <citation type="submission" date="2017-02" db="EMBL/GenBank/DDBJ databases">
        <authorList>
            <person name="Dridi B."/>
        </authorList>
    </citation>
    <scope>NUCLEOTIDE SEQUENCE [LARGE SCALE GENOMIC DNA]</scope>
    <source>
        <strain evidence="6">EB411</strain>
    </source>
</reference>
<dbReference type="GO" id="GO:0003700">
    <property type="term" value="F:DNA-binding transcription factor activity"/>
    <property type="evidence" value="ECO:0007669"/>
    <property type="project" value="InterPro"/>
</dbReference>
<evidence type="ECO:0000313" key="5">
    <source>
        <dbReference type="EMBL" id="SJN36812.1"/>
    </source>
</evidence>
<dbReference type="InterPro" id="IPR000524">
    <property type="entry name" value="Tscrpt_reg_HTH_GntR"/>
</dbReference>
<dbReference type="InterPro" id="IPR050679">
    <property type="entry name" value="Bact_HTH_transcr_reg"/>
</dbReference>
<dbReference type="InterPro" id="IPR036388">
    <property type="entry name" value="WH-like_DNA-bd_sf"/>
</dbReference>
<proteinExistence type="predicted"/>
<dbReference type="OrthoDB" id="7363114at2"/>
<dbReference type="PRINTS" id="PR00035">
    <property type="entry name" value="HTHGNTR"/>
</dbReference>
<dbReference type="PANTHER" id="PTHR44846">
    <property type="entry name" value="MANNOSYL-D-GLYCERATE TRANSPORT/METABOLISM SYSTEM REPRESSOR MNGR-RELATED"/>
    <property type="match status" value="1"/>
</dbReference>
<dbReference type="Gene3D" id="3.40.1410.10">
    <property type="entry name" value="Chorismate lyase-like"/>
    <property type="match status" value="1"/>
</dbReference>
<dbReference type="PANTHER" id="PTHR44846:SF1">
    <property type="entry name" value="MANNOSYL-D-GLYCERATE TRANSPORT_METABOLISM SYSTEM REPRESSOR MNGR-RELATED"/>
    <property type="match status" value="1"/>
</dbReference>
<dbReference type="Gene3D" id="1.10.10.10">
    <property type="entry name" value="Winged helix-like DNA-binding domain superfamily/Winged helix DNA-binding domain"/>
    <property type="match status" value="1"/>
</dbReference>
<organism evidence="5 6">
    <name type="scientific">Mycetocola reblochoni REB411</name>
    <dbReference type="NCBI Taxonomy" id="1255698"/>
    <lineage>
        <taxon>Bacteria</taxon>
        <taxon>Bacillati</taxon>
        <taxon>Actinomycetota</taxon>
        <taxon>Actinomycetes</taxon>
        <taxon>Micrococcales</taxon>
        <taxon>Microbacteriaceae</taxon>
        <taxon>Mycetocola</taxon>
    </lineage>
</organism>
<dbReference type="SMART" id="SM00345">
    <property type="entry name" value="HTH_GNTR"/>
    <property type="match status" value="1"/>
</dbReference>
<keyword evidence="6" id="KW-1185">Reference proteome</keyword>
<sequence>MERETPGREPTAATRAVRSRLRAWLAEQRFEPGERIGTERALAERLGVGRTLLRGALDELEHEGRIRRTLGAQGGVFAHDGRIQRHLNTLQGVPQMVRAQGMSVSTRVLGVQLGVPSPDEVRALGLVEGASVTRVRRLRSVDGPSWSLDLSVLPTERFPGLSSRDLSGSLYLLLAEEYGMDLGRADETVEAVPATADQAEALDIDAGAALLRVRRRAVDIAERPVEYALDLFRADRTRVHMQRYGSNWKRSRH</sequence>